<organism evidence="6">
    <name type="scientific">Notodromas monacha</name>
    <dbReference type="NCBI Taxonomy" id="399045"/>
    <lineage>
        <taxon>Eukaryota</taxon>
        <taxon>Metazoa</taxon>
        <taxon>Ecdysozoa</taxon>
        <taxon>Arthropoda</taxon>
        <taxon>Crustacea</taxon>
        <taxon>Oligostraca</taxon>
        <taxon>Ostracoda</taxon>
        <taxon>Podocopa</taxon>
        <taxon>Podocopida</taxon>
        <taxon>Cypridocopina</taxon>
        <taxon>Cypridoidea</taxon>
        <taxon>Cyprididae</taxon>
        <taxon>Notodromas</taxon>
    </lineage>
</organism>
<evidence type="ECO:0000259" key="4">
    <source>
        <dbReference type="Pfam" id="PF02921"/>
    </source>
</evidence>
<dbReference type="Pfam" id="PF14956">
    <property type="entry name" value="DUF4505"/>
    <property type="match status" value="1"/>
</dbReference>
<evidence type="ECO:0000259" key="5">
    <source>
        <dbReference type="Pfam" id="PF18972"/>
    </source>
</evidence>
<dbReference type="SUPFAM" id="SSF48452">
    <property type="entry name" value="TPR-like"/>
    <property type="match status" value="1"/>
</dbReference>
<evidence type="ECO:0000313" key="7">
    <source>
        <dbReference type="Proteomes" id="UP000678499"/>
    </source>
</evidence>
<dbReference type="GO" id="GO:0006457">
    <property type="term" value="P:protein folding"/>
    <property type="evidence" value="ECO:0007669"/>
    <property type="project" value="TreeGrafter"/>
</dbReference>
<dbReference type="Pfam" id="PF18972">
    <property type="entry name" value="Wheel"/>
    <property type="match status" value="1"/>
</dbReference>
<dbReference type="InterPro" id="IPR028108">
    <property type="entry name" value="DUF4505"/>
</dbReference>
<dbReference type="InterPro" id="IPR004192">
    <property type="entry name" value="Rieske_TM"/>
</dbReference>
<dbReference type="Gene3D" id="1.25.40.10">
    <property type="entry name" value="Tetratricopeptide repeat domain"/>
    <property type="match status" value="1"/>
</dbReference>
<proteinExistence type="inferred from homology"/>
<dbReference type="InterPro" id="IPR037008">
    <property type="entry name" value="bc1_Rieske_TM_sf"/>
</dbReference>
<dbReference type="GO" id="GO:0008121">
    <property type="term" value="F:quinol-cytochrome-c reductase activity"/>
    <property type="evidence" value="ECO:0007669"/>
    <property type="project" value="InterPro"/>
</dbReference>
<comment type="similarity">
    <text evidence="3">Belongs to the TTC4 family.</text>
</comment>
<dbReference type="InterPro" id="IPR019734">
    <property type="entry name" value="TPR_rpt"/>
</dbReference>
<dbReference type="GO" id="GO:0051537">
    <property type="term" value="F:2 iron, 2 sulfur cluster binding"/>
    <property type="evidence" value="ECO:0007669"/>
    <property type="project" value="InterPro"/>
</dbReference>
<dbReference type="GO" id="GO:0030544">
    <property type="term" value="F:Hsp70 protein binding"/>
    <property type="evidence" value="ECO:0007669"/>
    <property type="project" value="TreeGrafter"/>
</dbReference>
<dbReference type="Gene3D" id="2.102.10.10">
    <property type="entry name" value="Rieske [2Fe-2S] iron-sulphur domain"/>
    <property type="match status" value="1"/>
</dbReference>
<dbReference type="GO" id="GO:0051879">
    <property type="term" value="F:Hsp90 protein binding"/>
    <property type="evidence" value="ECO:0007669"/>
    <property type="project" value="InterPro"/>
</dbReference>
<keyword evidence="1" id="KW-0677">Repeat</keyword>
<feature type="domain" description="Cns1/TTC4 wheel" evidence="5">
    <location>
        <begin position="708"/>
        <end position="814"/>
    </location>
</feature>
<dbReference type="PANTHER" id="PTHR46035">
    <property type="entry name" value="TETRATRICOPEPTIDE REPEAT PROTEIN 4"/>
    <property type="match status" value="1"/>
</dbReference>
<dbReference type="EMBL" id="OA882579">
    <property type="protein sequence ID" value="CAD7276057.1"/>
    <property type="molecule type" value="Genomic_DNA"/>
</dbReference>
<dbReference type="InterPro" id="IPR036922">
    <property type="entry name" value="Rieske_2Fe-2S_sf"/>
</dbReference>
<dbReference type="GO" id="GO:0005634">
    <property type="term" value="C:nucleus"/>
    <property type="evidence" value="ECO:0007669"/>
    <property type="project" value="TreeGrafter"/>
</dbReference>
<dbReference type="SUPFAM" id="SSF50022">
    <property type="entry name" value="ISP domain"/>
    <property type="match status" value="1"/>
</dbReference>
<dbReference type="AlphaFoldDB" id="A0A7R9BKS9"/>
<dbReference type="InterPro" id="IPR044059">
    <property type="entry name" value="Csn1/TTC4_wheel"/>
</dbReference>
<keyword evidence="2" id="KW-0802">TPR repeat</keyword>
<sequence length="826" mass="94700">MFIKPDLNSWRIIQETQMDAAKDVPSAVLSDIYMDQLRRNETGSYSEEFPWLSPCGRERNYVRCDDTPIVFTRLIEPEAGKFKLCYNHGIDDMCVDFRPEKICVLETGRLYHPAPESVGGSGLIKSSLAIEFSSLFSYESSETAESLPSGFNWKGDVYRLTHELRDLLVSDHITDETFTVSRRVSRNEIFVDVAGSYERPLMWQCNLVRNLLRVYKMAVSPHFNVGKVARLLRASSTALCGSNLRLKPAVPSKRPVKIPKEIMKHYSKRLSESLRPSAFMRLGRPSVISGLCRSTTFRYLHNGPPEKVRCLVRKAHSDVKIPNFDAYRRDDGKDPSKRKDQTERSGFHYFMMAQLGAFGAIGGRASVDMFVKSMSASADVVALAKIEVNLDSIPEGKNVTFTWRGKPLFVKHRTEKEIESARNTDVSKLRDPEKDEDRVIDPRFLVEVISIMAESPKMSPEDLAKKMDEEFDAYLNTLGGKEYKDGWSEDNWEKEMEQHPAFVTNMNFENGEVPPLIEAFQQLKFGAEDNTPKELAENYKEEGNRHFKLQKYRFAVSSYTEGLKQKCEDDEINAVLLANRAAAQFRLGNYRSAIVDCGRAVKLSPGHAKATKRGLDACLKLQKWDEALGWLHRIRTLQPENEEEFQKIERQITVAKKTKARDERKAALSNQKIDADAQRLQNEIAKRDIKFSTGRKDAGPMRSVILNPDNSLSWPALFIYPEPSVTELVEAFHEDSMLKEHLMEMFLEKPDWDVDNKYSWETVNVYFEVFDTGKDELVRVPKRKHLHEILAHPKYKIKDGMATFVVFAQNTDSEKFFLSKCIVHDW</sequence>
<dbReference type="Pfam" id="PF02921">
    <property type="entry name" value="UCR_TM"/>
    <property type="match status" value="1"/>
</dbReference>
<keyword evidence="7" id="KW-1185">Reference proteome</keyword>
<dbReference type="EMBL" id="CAJPEX010000542">
    <property type="protein sequence ID" value="CAG0916209.1"/>
    <property type="molecule type" value="Genomic_DNA"/>
</dbReference>
<evidence type="ECO:0000256" key="1">
    <source>
        <dbReference type="ARBA" id="ARBA00022737"/>
    </source>
</evidence>
<reference evidence="6" key="1">
    <citation type="submission" date="2020-11" db="EMBL/GenBank/DDBJ databases">
        <authorList>
            <person name="Tran Van P."/>
        </authorList>
    </citation>
    <scope>NUCLEOTIDE SEQUENCE</scope>
</reference>
<dbReference type="CDD" id="cd21380">
    <property type="entry name" value="CTWD_Cns1"/>
    <property type="match status" value="1"/>
</dbReference>
<evidence type="ECO:0000256" key="2">
    <source>
        <dbReference type="ARBA" id="ARBA00022803"/>
    </source>
</evidence>
<gene>
    <name evidence="6" type="ORF">NMOB1V02_LOCUS3835</name>
</gene>
<name>A0A7R9BKS9_9CRUS</name>
<dbReference type="OrthoDB" id="420195at2759"/>
<dbReference type="SUPFAM" id="SSF81502">
    <property type="entry name" value="ISP transmembrane anchor"/>
    <property type="match status" value="1"/>
</dbReference>
<dbReference type="Proteomes" id="UP000678499">
    <property type="component" value="Unassembled WGS sequence"/>
</dbReference>
<dbReference type="Gene3D" id="1.20.5.270">
    <property type="entry name" value="Ubiquinol cytochrome reductase, transmembrane domain"/>
    <property type="match status" value="1"/>
</dbReference>
<dbReference type="PANTHER" id="PTHR46035:SF1">
    <property type="entry name" value="TETRATRICOPEPTIDE REPEAT PROTEIN 4"/>
    <property type="match status" value="1"/>
</dbReference>
<dbReference type="SMART" id="SM00028">
    <property type="entry name" value="TPR"/>
    <property type="match status" value="1"/>
</dbReference>
<dbReference type="GO" id="GO:0005829">
    <property type="term" value="C:cytosol"/>
    <property type="evidence" value="ECO:0007669"/>
    <property type="project" value="TreeGrafter"/>
</dbReference>
<protein>
    <recommendedName>
        <fullName evidence="8">Cns1/TTC4 wheel domain-containing protein</fullName>
    </recommendedName>
</protein>
<evidence type="ECO:0008006" key="8">
    <source>
        <dbReference type="Google" id="ProtNLM"/>
    </source>
</evidence>
<accession>A0A7R9BKS9</accession>
<dbReference type="InterPro" id="IPR011990">
    <property type="entry name" value="TPR-like_helical_dom_sf"/>
</dbReference>
<evidence type="ECO:0000313" key="6">
    <source>
        <dbReference type="EMBL" id="CAD7276057.1"/>
    </source>
</evidence>
<feature type="domain" description="Cytochrome b-c1 complex subunit Rieske transmembrane" evidence="4">
    <location>
        <begin position="316"/>
        <end position="379"/>
    </location>
</feature>
<evidence type="ECO:0000256" key="3">
    <source>
        <dbReference type="ARBA" id="ARBA00023602"/>
    </source>
</evidence>